<dbReference type="AlphaFoldDB" id="A0A4Y2MF04"/>
<organism evidence="2 3">
    <name type="scientific">Araneus ventricosus</name>
    <name type="common">Orbweaver spider</name>
    <name type="synonym">Epeira ventricosa</name>
    <dbReference type="NCBI Taxonomy" id="182803"/>
    <lineage>
        <taxon>Eukaryota</taxon>
        <taxon>Metazoa</taxon>
        <taxon>Ecdysozoa</taxon>
        <taxon>Arthropoda</taxon>
        <taxon>Chelicerata</taxon>
        <taxon>Arachnida</taxon>
        <taxon>Araneae</taxon>
        <taxon>Araneomorphae</taxon>
        <taxon>Entelegynae</taxon>
        <taxon>Araneoidea</taxon>
        <taxon>Araneidae</taxon>
        <taxon>Araneus</taxon>
    </lineage>
</organism>
<evidence type="ECO:0000313" key="2">
    <source>
        <dbReference type="EMBL" id="GBN24317.1"/>
    </source>
</evidence>
<proteinExistence type="predicted"/>
<dbReference type="InterPro" id="IPR000210">
    <property type="entry name" value="BTB/POZ_dom"/>
</dbReference>
<evidence type="ECO:0000313" key="3">
    <source>
        <dbReference type="Proteomes" id="UP000499080"/>
    </source>
</evidence>
<dbReference type="OrthoDB" id="6434910at2759"/>
<dbReference type="Gene3D" id="3.30.710.10">
    <property type="entry name" value="Potassium Channel Kv1.1, Chain A"/>
    <property type="match status" value="1"/>
</dbReference>
<dbReference type="PANTHER" id="PTHR24413">
    <property type="entry name" value="SPECKLE-TYPE POZ PROTEIN"/>
    <property type="match status" value="1"/>
</dbReference>
<dbReference type="Pfam" id="PF00651">
    <property type="entry name" value="BTB"/>
    <property type="match status" value="1"/>
</dbReference>
<reference evidence="2 3" key="1">
    <citation type="journal article" date="2019" name="Sci. Rep.">
        <title>Orb-weaving spider Araneus ventricosus genome elucidates the spidroin gene catalogue.</title>
        <authorList>
            <person name="Kono N."/>
            <person name="Nakamura H."/>
            <person name="Ohtoshi R."/>
            <person name="Moran D.A.P."/>
            <person name="Shinohara A."/>
            <person name="Yoshida Y."/>
            <person name="Fujiwara M."/>
            <person name="Mori M."/>
            <person name="Tomita M."/>
            <person name="Arakawa K."/>
        </authorList>
    </citation>
    <scope>NUCLEOTIDE SEQUENCE [LARGE SCALE GENOMIC DNA]</scope>
</reference>
<evidence type="ECO:0000259" key="1">
    <source>
        <dbReference type="Pfam" id="PF00651"/>
    </source>
</evidence>
<dbReference type="Proteomes" id="UP000499080">
    <property type="component" value="Unassembled WGS sequence"/>
</dbReference>
<accession>A0A4Y2MF04</accession>
<dbReference type="Gene3D" id="1.25.40.420">
    <property type="match status" value="1"/>
</dbReference>
<dbReference type="EMBL" id="BGPR01007104">
    <property type="protein sequence ID" value="GBN24317.1"/>
    <property type="molecule type" value="Genomic_DNA"/>
</dbReference>
<name>A0A4Y2MF04_ARAVE</name>
<dbReference type="InterPro" id="IPR011333">
    <property type="entry name" value="SKP1/BTB/POZ_sf"/>
</dbReference>
<protein>
    <recommendedName>
        <fullName evidence="1">BTB domain-containing protein</fullName>
    </recommendedName>
</protein>
<sequence length="107" mass="12480">MYTDSIDDEQWENMKKLYFVADKYEMLSLKNKCVSFLKTNLSIPNVCEALLLSDLHQDGDMKTAVLDFISEYDSAVFASEEWKELENNNSSSVINVLREFCCNKRFK</sequence>
<gene>
    <name evidence="2" type="ORF">AVEN_112095_1</name>
</gene>
<comment type="caution">
    <text evidence="2">The sequence shown here is derived from an EMBL/GenBank/DDBJ whole genome shotgun (WGS) entry which is preliminary data.</text>
</comment>
<keyword evidence="3" id="KW-1185">Reference proteome</keyword>
<feature type="domain" description="BTB" evidence="1">
    <location>
        <begin position="1"/>
        <end position="40"/>
    </location>
</feature>